<dbReference type="Proteomes" id="UP000005446">
    <property type="component" value="Unassembled WGS sequence"/>
</dbReference>
<dbReference type="PANTHER" id="PTHR43477:SF1">
    <property type="entry name" value="DIHYDROANTICAPSIN 7-DEHYDROGENASE"/>
    <property type="match status" value="1"/>
</dbReference>
<dbReference type="Pfam" id="PF23441">
    <property type="entry name" value="SDR"/>
    <property type="match status" value="1"/>
</dbReference>
<dbReference type="GO" id="GO:0016491">
    <property type="term" value="F:oxidoreductase activity"/>
    <property type="evidence" value="ECO:0007669"/>
    <property type="project" value="UniProtKB-KW"/>
</dbReference>
<proteinExistence type="inferred from homology"/>
<dbReference type="Gene3D" id="3.40.50.720">
    <property type="entry name" value="NAD(P)-binding Rossmann-like Domain"/>
    <property type="match status" value="1"/>
</dbReference>
<dbReference type="PANTHER" id="PTHR43477">
    <property type="entry name" value="DIHYDROANTICAPSIN 7-DEHYDROGENASE"/>
    <property type="match status" value="1"/>
</dbReference>
<sequence>MTQRKTPKLYQKHILIIGGSSGLGYAVAELSLESSAKVTISSSSPKRIETAVSKLKEAFPDAEVNGHACDLSGEDVESHIVELFEKVGKVDHGTVGDHPIPDWSVIAGYAAGLHGTKVPTGRIGRPEDVAESYMWLMKDTNVTGIVAYSDSGSRLV</sequence>
<evidence type="ECO:0000313" key="5">
    <source>
        <dbReference type="Proteomes" id="UP000005446"/>
    </source>
</evidence>
<keyword evidence="2" id="KW-0521">NADP</keyword>
<comment type="caution">
    <text evidence="4">The sequence shown here is derived from an EMBL/GenBank/DDBJ whole genome shotgun (WGS) entry which is preliminary data.</text>
</comment>
<evidence type="ECO:0000256" key="3">
    <source>
        <dbReference type="ARBA" id="ARBA00023002"/>
    </source>
</evidence>
<dbReference type="AlphaFoldDB" id="H0EMV9"/>
<dbReference type="InParanoid" id="H0EMV9"/>
<dbReference type="InterPro" id="IPR057571">
    <property type="entry name" value="SDR_PhqE-like"/>
</dbReference>
<dbReference type="OrthoDB" id="294295at2759"/>
<keyword evidence="3" id="KW-0560">Oxidoreductase</keyword>
<name>H0EMV9_GLAL7</name>
<dbReference type="InterPro" id="IPR036291">
    <property type="entry name" value="NAD(P)-bd_dom_sf"/>
</dbReference>
<protein>
    <submittedName>
        <fullName evidence="4">Putative Bile acid 7-dehydroxylase 1/3</fullName>
    </submittedName>
</protein>
<reference evidence="4 5" key="1">
    <citation type="journal article" date="2012" name="Eukaryot. Cell">
        <title>Genome sequence of the fungus Glarea lozoyensis: the first genome sequence of a species from the Helotiaceae family.</title>
        <authorList>
            <person name="Youssar L."/>
            <person name="Gruening B.A."/>
            <person name="Erxleben A."/>
            <person name="Guenther S."/>
            <person name="Huettel W."/>
        </authorList>
    </citation>
    <scope>NUCLEOTIDE SEQUENCE [LARGE SCALE GENOMIC DNA]</scope>
    <source>
        <strain evidence="5">ATCC 74030 / MF5533</strain>
    </source>
</reference>
<comment type="similarity">
    <text evidence="1">Belongs to the short-chain dehydrogenases/reductases (SDR) family.</text>
</comment>
<dbReference type="InterPro" id="IPR051122">
    <property type="entry name" value="SDR_DHRS6-like"/>
</dbReference>
<dbReference type="SUPFAM" id="SSF51735">
    <property type="entry name" value="NAD(P)-binding Rossmann-fold domains"/>
    <property type="match status" value="1"/>
</dbReference>
<dbReference type="HOGENOM" id="CLU_010194_15_2_1"/>
<accession>H0EMV9</accession>
<evidence type="ECO:0000256" key="1">
    <source>
        <dbReference type="ARBA" id="ARBA00006484"/>
    </source>
</evidence>
<evidence type="ECO:0000313" key="4">
    <source>
        <dbReference type="EMBL" id="EHL00188.1"/>
    </source>
</evidence>
<organism evidence="4 5">
    <name type="scientific">Glarea lozoyensis (strain ATCC 74030 / MF5533)</name>
    <dbReference type="NCBI Taxonomy" id="1104152"/>
    <lineage>
        <taxon>Eukaryota</taxon>
        <taxon>Fungi</taxon>
        <taxon>Dikarya</taxon>
        <taxon>Ascomycota</taxon>
        <taxon>Pezizomycotina</taxon>
        <taxon>Leotiomycetes</taxon>
        <taxon>Helotiales</taxon>
        <taxon>Helotiaceae</taxon>
        <taxon>Glarea</taxon>
    </lineage>
</organism>
<evidence type="ECO:0000256" key="2">
    <source>
        <dbReference type="ARBA" id="ARBA00022857"/>
    </source>
</evidence>
<keyword evidence="5" id="KW-1185">Reference proteome</keyword>
<dbReference type="EMBL" id="AGUE01000094">
    <property type="protein sequence ID" value="EHL00188.1"/>
    <property type="molecule type" value="Genomic_DNA"/>
</dbReference>
<gene>
    <name evidence="4" type="ORF">M7I_3958</name>
</gene>